<evidence type="ECO:0000313" key="3">
    <source>
        <dbReference type="Proteomes" id="UP000325081"/>
    </source>
</evidence>
<accession>A0A5A7R182</accession>
<sequence length="111" mass="11747">MVQSGLDPIASSSGTKGVEPQRPDGIGDWMLAKRFQEGTPSDSTATDRRRVTVGTKPATAVRNSFAALNELNMDDVDSTAMGRGGSSGLKGFQMGPGTTQQPNPKRHGREE</sequence>
<reference evidence="3" key="1">
    <citation type="journal article" date="2019" name="Curr. Biol.">
        <title>Genome Sequence of Striga asiatica Provides Insight into the Evolution of Plant Parasitism.</title>
        <authorList>
            <person name="Yoshida S."/>
            <person name="Kim S."/>
            <person name="Wafula E.K."/>
            <person name="Tanskanen J."/>
            <person name="Kim Y.M."/>
            <person name="Honaas L."/>
            <person name="Yang Z."/>
            <person name="Spallek T."/>
            <person name="Conn C.E."/>
            <person name="Ichihashi Y."/>
            <person name="Cheong K."/>
            <person name="Cui S."/>
            <person name="Der J.P."/>
            <person name="Gundlach H."/>
            <person name="Jiao Y."/>
            <person name="Hori C."/>
            <person name="Ishida J.K."/>
            <person name="Kasahara H."/>
            <person name="Kiba T."/>
            <person name="Kim M.S."/>
            <person name="Koo N."/>
            <person name="Laohavisit A."/>
            <person name="Lee Y.H."/>
            <person name="Lumba S."/>
            <person name="McCourt P."/>
            <person name="Mortimer J.C."/>
            <person name="Mutuku J.M."/>
            <person name="Nomura T."/>
            <person name="Sasaki-Sekimoto Y."/>
            <person name="Seto Y."/>
            <person name="Wang Y."/>
            <person name="Wakatake T."/>
            <person name="Sakakibara H."/>
            <person name="Demura T."/>
            <person name="Yamaguchi S."/>
            <person name="Yoneyama K."/>
            <person name="Manabe R.I."/>
            <person name="Nelson D.C."/>
            <person name="Schulman A.H."/>
            <person name="Timko M.P."/>
            <person name="dePamphilis C.W."/>
            <person name="Choi D."/>
            <person name="Shirasu K."/>
        </authorList>
    </citation>
    <scope>NUCLEOTIDE SEQUENCE [LARGE SCALE GENOMIC DNA]</scope>
    <source>
        <strain evidence="3">cv. UVA1</strain>
    </source>
</reference>
<name>A0A5A7R182_STRAF</name>
<evidence type="ECO:0000313" key="2">
    <source>
        <dbReference type="EMBL" id="GER51460.1"/>
    </source>
</evidence>
<feature type="region of interest" description="Disordered" evidence="1">
    <location>
        <begin position="1"/>
        <end position="26"/>
    </location>
</feature>
<dbReference type="EMBL" id="BKCP01009715">
    <property type="protein sequence ID" value="GER51460.1"/>
    <property type="molecule type" value="Genomic_DNA"/>
</dbReference>
<keyword evidence="3" id="KW-1185">Reference proteome</keyword>
<feature type="region of interest" description="Disordered" evidence="1">
    <location>
        <begin position="76"/>
        <end position="111"/>
    </location>
</feature>
<protein>
    <submittedName>
        <fullName evidence="2">Uracil-DNA glycosylase</fullName>
    </submittedName>
</protein>
<dbReference type="AlphaFoldDB" id="A0A5A7R182"/>
<gene>
    <name evidence="2" type="ORF">STAS_28847</name>
</gene>
<dbReference type="Proteomes" id="UP000325081">
    <property type="component" value="Unassembled WGS sequence"/>
</dbReference>
<comment type="caution">
    <text evidence="2">The sequence shown here is derived from an EMBL/GenBank/DDBJ whole genome shotgun (WGS) entry which is preliminary data.</text>
</comment>
<evidence type="ECO:0000256" key="1">
    <source>
        <dbReference type="SAM" id="MobiDB-lite"/>
    </source>
</evidence>
<proteinExistence type="predicted"/>
<organism evidence="2 3">
    <name type="scientific">Striga asiatica</name>
    <name type="common">Asiatic witchweed</name>
    <name type="synonym">Buchnera asiatica</name>
    <dbReference type="NCBI Taxonomy" id="4170"/>
    <lineage>
        <taxon>Eukaryota</taxon>
        <taxon>Viridiplantae</taxon>
        <taxon>Streptophyta</taxon>
        <taxon>Embryophyta</taxon>
        <taxon>Tracheophyta</taxon>
        <taxon>Spermatophyta</taxon>
        <taxon>Magnoliopsida</taxon>
        <taxon>eudicotyledons</taxon>
        <taxon>Gunneridae</taxon>
        <taxon>Pentapetalae</taxon>
        <taxon>asterids</taxon>
        <taxon>lamiids</taxon>
        <taxon>Lamiales</taxon>
        <taxon>Orobanchaceae</taxon>
        <taxon>Buchnereae</taxon>
        <taxon>Striga</taxon>
    </lineage>
</organism>